<sequence>MSIHGIRTRPELSARAQLTSILQAGARIYMHIADATLETGVPTAEAAVRAHLRGYGSWRGEEMRQAHAALGGDIDMQTLMQRWDSASTYVVKDELEADGVYSPGDVQFEVHYCPASLAWKEAGFHRWGHVYCDEVHQSIASSYHPDGVVVIPLNLMKGDSHCQFRWVLPPTAAKVDQPVTDLGRQLAELYPAADTDEETGMRLAQTRTSRLIAGRFLTWARAAEEHGVPESALVEGLRRWATQRGELLAKDLVGRSAASFLTNLDLAPLAVWRYGVAVENDDCTALIVHGTPMDDLFRHYDAGKYAAMFWDAFPILVKAFDPTLECRVTVTETATPALREVVLRRAS</sequence>
<evidence type="ECO:0000313" key="2">
    <source>
        <dbReference type="Proteomes" id="UP000267128"/>
    </source>
</evidence>
<name>A0A3N0CEP0_9ACTN</name>
<protein>
    <recommendedName>
        <fullName evidence="3">L-2-amino-thiazoline-4-carboxylic acid hydrolase</fullName>
    </recommendedName>
</protein>
<reference evidence="1 2" key="1">
    <citation type="submission" date="2018-11" db="EMBL/GenBank/DDBJ databases">
        <authorList>
            <person name="Li F."/>
        </authorList>
    </citation>
    <scope>NUCLEOTIDE SEQUENCE [LARGE SCALE GENOMIC DNA]</scope>
    <source>
        <strain evidence="1 2">Gsoil 097</strain>
    </source>
</reference>
<accession>A0A3N0CEP0</accession>
<dbReference type="RefSeq" id="WP_123227219.1">
    <property type="nucleotide sequence ID" value="NZ_RJSE01000007.1"/>
</dbReference>
<dbReference type="EMBL" id="RJSE01000007">
    <property type="protein sequence ID" value="RNL61924.1"/>
    <property type="molecule type" value="Genomic_DNA"/>
</dbReference>
<keyword evidence="2" id="KW-1185">Reference proteome</keyword>
<dbReference type="OrthoDB" id="9805176at2"/>
<evidence type="ECO:0008006" key="3">
    <source>
        <dbReference type="Google" id="ProtNLM"/>
    </source>
</evidence>
<dbReference type="AlphaFoldDB" id="A0A3N0CEP0"/>
<dbReference type="Pfam" id="PF14196">
    <property type="entry name" value="ATC_hydrolase"/>
    <property type="match status" value="1"/>
</dbReference>
<dbReference type="Proteomes" id="UP000267128">
    <property type="component" value="Unassembled WGS sequence"/>
</dbReference>
<evidence type="ECO:0000313" key="1">
    <source>
        <dbReference type="EMBL" id="RNL61924.1"/>
    </source>
</evidence>
<organism evidence="1 2">
    <name type="scientific">Nocardioides marmoriginsengisoli</name>
    <dbReference type="NCBI Taxonomy" id="661483"/>
    <lineage>
        <taxon>Bacteria</taxon>
        <taxon>Bacillati</taxon>
        <taxon>Actinomycetota</taxon>
        <taxon>Actinomycetes</taxon>
        <taxon>Propionibacteriales</taxon>
        <taxon>Nocardioidaceae</taxon>
        <taxon>Nocardioides</taxon>
    </lineage>
</organism>
<dbReference type="InterPro" id="IPR026002">
    <property type="entry name" value="ATC_hydrolase-like"/>
</dbReference>
<comment type="caution">
    <text evidence="1">The sequence shown here is derived from an EMBL/GenBank/DDBJ whole genome shotgun (WGS) entry which is preliminary data.</text>
</comment>
<proteinExistence type="predicted"/>
<gene>
    <name evidence="1" type="ORF">EFK50_08825</name>
</gene>